<proteinExistence type="predicted"/>
<dbReference type="InterPro" id="IPR007709">
    <property type="entry name" value="N-FG_amidohydro"/>
</dbReference>
<gene>
    <name evidence="1" type="ORF">SAMN05216325_12114</name>
</gene>
<dbReference type="Gene3D" id="3.40.630.40">
    <property type="entry name" value="Zn-dependent exopeptidases"/>
    <property type="match status" value="1"/>
</dbReference>
<dbReference type="Pfam" id="PF05013">
    <property type="entry name" value="FGase"/>
    <property type="match status" value="1"/>
</dbReference>
<evidence type="ECO:0000313" key="1">
    <source>
        <dbReference type="EMBL" id="SEN50108.1"/>
    </source>
</evidence>
<dbReference type="SUPFAM" id="SSF53187">
    <property type="entry name" value="Zn-dependent exopeptidases"/>
    <property type="match status" value="1"/>
</dbReference>
<dbReference type="STRING" id="917.SAMN05216326_101138"/>
<evidence type="ECO:0000313" key="2">
    <source>
        <dbReference type="Proteomes" id="UP000199459"/>
    </source>
</evidence>
<protein>
    <submittedName>
        <fullName evidence="1">Formiminoglutamase</fullName>
    </submittedName>
</protein>
<name>A0A1H8H3P9_9PROT</name>
<dbReference type="EMBL" id="FOCP01000021">
    <property type="protein sequence ID" value="SEN50108.1"/>
    <property type="molecule type" value="Genomic_DNA"/>
</dbReference>
<dbReference type="Proteomes" id="UP000199459">
    <property type="component" value="Unassembled WGS sequence"/>
</dbReference>
<sequence>MSFPVLISIPHGGDQTPPELAGHIVISRHAMLADSDIFTREIYGLGDEAAVVLDTPIARIFVDLNRAPADLPPVNPDGVIKRLSCHGVQIYRDAVWNDQALVSILLEKYYYPYHQDIQSVLHSRQDLELMLDCHSMEAVGPVIGPDHGAVRPALCLGSRHGNSCSHATVSRLAAAMRRAFGLKENQVVIDQPFAGGYITRQYGHNPLPCIQIEMNRALYLEAGCREEDGDVPFNPDKTTLLRQQFRRALELFFA</sequence>
<accession>A0A1H8H3P9</accession>
<dbReference type="RefSeq" id="WP_090633718.1">
    <property type="nucleotide sequence ID" value="NZ_FOCP01000021.1"/>
</dbReference>
<reference evidence="1 2" key="1">
    <citation type="submission" date="2016-10" db="EMBL/GenBank/DDBJ databases">
        <authorList>
            <person name="de Groot N.N."/>
        </authorList>
    </citation>
    <scope>NUCLEOTIDE SEQUENCE [LARGE SCALE GENOMIC DNA]</scope>
    <source>
        <strain evidence="1 2">Nm22</strain>
    </source>
</reference>
<dbReference type="OrthoDB" id="8716700at2"/>
<organism evidence="1 2">
    <name type="scientific">Nitrosomonas marina</name>
    <dbReference type="NCBI Taxonomy" id="917"/>
    <lineage>
        <taxon>Bacteria</taxon>
        <taxon>Pseudomonadati</taxon>
        <taxon>Pseudomonadota</taxon>
        <taxon>Betaproteobacteria</taxon>
        <taxon>Nitrosomonadales</taxon>
        <taxon>Nitrosomonadaceae</taxon>
        <taxon>Nitrosomonas</taxon>
    </lineage>
</organism>
<dbReference type="AlphaFoldDB" id="A0A1H8H3P9"/>